<comment type="caution">
    <text evidence="4">The sequence shown here is derived from an EMBL/GenBank/DDBJ whole genome shotgun (WGS) entry which is preliminary data.</text>
</comment>
<dbReference type="EMBL" id="JYLH01000007">
    <property type="protein sequence ID" value="KRP45310.1"/>
    <property type="molecule type" value="Genomic_DNA"/>
</dbReference>
<feature type="DNA-binding region" description="OmpR/PhoB-type" evidence="2">
    <location>
        <begin position="19"/>
        <end position="124"/>
    </location>
</feature>
<dbReference type="RefSeq" id="WP_057012539.1">
    <property type="nucleotide sequence ID" value="NZ_JYLH01000007.1"/>
</dbReference>
<name>A0A0R2YJB0_9PSED</name>
<dbReference type="GO" id="GO:0006355">
    <property type="term" value="P:regulation of DNA-templated transcription"/>
    <property type="evidence" value="ECO:0007669"/>
    <property type="project" value="InterPro"/>
</dbReference>
<dbReference type="GO" id="GO:0003677">
    <property type="term" value="F:DNA binding"/>
    <property type="evidence" value="ECO:0007669"/>
    <property type="project" value="UniProtKB-UniRule"/>
</dbReference>
<reference evidence="4 5" key="1">
    <citation type="submission" date="2015-02" db="EMBL/GenBank/DDBJ databases">
        <title>Pseudomonas helleri sp. nov. and Pseudomonas weihenstephanensis sp. nov., isolated from raw cows milk.</title>
        <authorList>
            <person name="von Neubeck M."/>
            <person name="Huptas C."/>
            <person name="Wenning M."/>
            <person name="Scherer S."/>
        </authorList>
    </citation>
    <scope>NUCLEOTIDE SEQUENCE [LARGE SCALE GENOMIC DNA]</scope>
    <source>
        <strain evidence="4 5">DSM 17149</strain>
    </source>
</reference>
<dbReference type="InterPro" id="IPR016032">
    <property type="entry name" value="Sig_transdc_resp-reg_C-effctor"/>
</dbReference>
<keyword evidence="1 2" id="KW-0238">DNA-binding</keyword>
<dbReference type="CDD" id="cd00383">
    <property type="entry name" value="trans_reg_C"/>
    <property type="match status" value="1"/>
</dbReference>
<dbReference type="PATRIC" id="fig|75588.4.peg.4994"/>
<dbReference type="Gene3D" id="1.10.10.10">
    <property type="entry name" value="Winged helix-like DNA-binding domain superfamily/Winged helix DNA-binding domain"/>
    <property type="match status" value="1"/>
</dbReference>
<evidence type="ECO:0000256" key="1">
    <source>
        <dbReference type="ARBA" id="ARBA00023125"/>
    </source>
</evidence>
<protein>
    <recommendedName>
        <fullName evidence="3">OmpR/PhoB-type domain-containing protein</fullName>
    </recommendedName>
</protein>
<sequence>MQPIESAGSNTPPSVGHQQVTLKLHDTSRYAQFTPSQHLLLVSDGRTITRLELSYSSSRLLELLISRADLIVDRDEMFAFGWPGRVVGQNSLNQAISNIREVLGDDEQRTIIQTVPRRGYRFNSVFLSETEVPFVTTEKIVIPEIAASIASVSAAPVLGGASKVGYSLKALSGYTNYVLATLVVALTISLVWRVDWGLWLQQGMYRDTESTGDLNVEYISESPEELTKLRQDLQPLRDRLAAYVKKPETVLFNKMHGFYEIVCIDQGKTVQFLTVHKSKVSQLTDEQLQRCVN</sequence>
<accession>A0A0R2YJB0</accession>
<evidence type="ECO:0000259" key="3">
    <source>
        <dbReference type="PROSITE" id="PS51755"/>
    </source>
</evidence>
<dbReference type="InterPro" id="IPR001867">
    <property type="entry name" value="OmpR/PhoB-type_DNA-bd"/>
</dbReference>
<dbReference type="SMART" id="SM00862">
    <property type="entry name" value="Trans_reg_C"/>
    <property type="match status" value="1"/>
</dbReference>
<evidence type="ECO:0000256" key="2">
    <source>
        <dbReference type="PROSITE-ProRule" id="PRU01091"/>
    </source>
</evidence>
<dbReference type="SUPFAM" id="SSF46894">
    <property type="entry name" value="C-terminal effector domain of the bipartite response regulators"/>
    <property type="match status" value="1"/>
</dbReference>
<proteinExistence type="predicted"/>
<evidence type="ECO:0000313" key="5">
    <source>
        <dbReference type="Proteomes" id="UP000051446"/>
    </source>
</evidence>
<dbReference type="InterPro" id="IPR036388">
    <property type="entry name" value="WH-like_DNA-bd_sf"/>
</dbReference>
<evidence type="ECO:0000313" key="4">
    <source>
        <dbReference type="EMBL" id="KRP45310.1"/>
    </source>
</evidence>
<organism evidence="4 5">
    <name type="scientific">Pseudomonas libanensis</name>
    <dbReference type="NCBI Taxonomy" id="75588"/>
    <lineage>
        <taxon>Bacteria</taxon>
        <taxon>Pseudomonadati</taxon>
        <taxon>Pseudomonadota</taxon>
        <taxon>Gammaproteobacteria</taxon>
        <taxon>Pseudomonadales</taxon>
        <taxon>Pseudomonadaceae</taxon>
        <taxon>Pseudomonas</taxon>
    </lineage>
</organism>
<dbReference type="Proteomes" id="UP000051446">
    <property type="component" value="Unassembled WGS sequence"/>
</dbReference>
<dbReference type="PROSITE" id="PS51755">
    <property type="entry name" value="OMPR_PHOB"/>
    <property type="match status" value="1"/>
</dbReference>
<feature type="domain" description="OmpR/PhoB-type" evidence="3">
    <location>
        <begin position="19"/>
        <end position="124"/>
    </location>
</feature>
<dbReference type="Pfam" id="PF00486">
    <property type="entry name" value="Trans_reg_C"/>
    <property type="match status" value="1"/>
</dbReference>
<dbReference type="AlphaFoldDB" id="A0A0R2YJB0"/>
<gene>
    <name evidence="4" type="ORF">TU73_12915</name>
</gene>
<dbReference type="GO" id="GO:0000160">
    <property type="term" value="P:phosphorelay signal transduction system"/>
    <property type="evidence" value="ECO:0007669"/>
    <property type="project" value="InterPro"/>
</dbReference>